<proteinExistence type="predicted"/>
<name>A0A5D4SYM3_9BACI</name>
<accession>A0A5D4SYM3</accession>
<dbReference type="EMBL" id="VTEV01000004">
    <property type="protein sequence ID" value="TYS68473.1"/>
    <property type="molecule type" value="Genomic_DNA"/>
</dbReference>
<dbReference type="OrthoDB" id="2884534at2"/>
<sequence>MLRTKFEGREMILRIKRNLNFYSLDEDTIYNSLRESLQIIYFMDSFALQVGEYLLVGETQQSAYPLITVQNIVPRKNIVTV</sequence>
<gene>
    <name evidence="1" type="ORF">FZC76_12170</name>
</gene>
<organism evidence="1 2">
    <name type="scientific">Sutcliffiella horikoshii</name>
    <dbReference type="NCBI Taxonomy" id="79883"/>
    <lineage>
        <taxon>Bacteria</taxon>
        <taxon>Bacillati</taxon>
        <taxon>Bacillota</taxon>
        <taxon>Bacilli</taxon>
        <taxon>Bacillales</taxon>
        <taxon>Bacillaceae</taxon>
        <taxon>Sutcliffiella</taxon>
    </lineage>
</organism>
<dbReference type="AlphaFoldDB" id="A0A5D4SYM3"/>
<reference evidence="1 2" key="1">
    <citation type="submission" date="2019-08" db="EMBL/GenBank/DDBJ databases">
        <title>Bacillus genomes from the desert of Cuatro Cienegas, Coahuila.</title>
        <authorList>
            <person name="Olmedo-Alvarez G."/>
        </authorList>
    </citation>
    <scope>NUCLEOTIDE SEQUENCE [LARGE SCALE GENOMIC DNA]</scope>
    <source>
        <strain evidence="1 2">CH28_1T</strain>
    </source>
</reference>
<comment type="caution">
    <text evidence="1">The sequence shown here is derived from an EMBL/GenBank/DDBJ whole genome shotgun (WGS) entry which is preliminary data.</text>
</comment>
<protein>
    <submittedName>
        <fullName evidence="1">Uncharacterized protein</fullName>
    </submittedName>
</protein>
<evidence type="ECO:0000313" key="2">
    <source>
        <dbReference type="Proteomes" id="UP000322524"/>
    </source>
</evidence>
<dbReference type="Proteomes" id="UP000322524">
    <property type="component" value="Unassembled WGS sequence"/>
</dbReference>
<dbReference type="RefSeq" id="WP_148988431.1">
    <property type="nucleotide sequence ID" value="NZ_VTEV01000004.1"/>
</dbReference>
<evidence type="ECO:0000313" key="1">
    <source>
        <dbReference type="EMBL" id="TYS68473.1"/>
    </source>
</evidence>